<dbReference type="SUPFAM" id="SSF56645">
    <property type="entry name" value="Acyl-CoA dehydrogenase NM domain-like"/>
    <property type="match status" value="1"/>
</dbReference>
<dbReference type="InterPro" id="IPR037069">
    <property type="entry name" value="AcylCoA_DH/ox_N_sf"/>
</dbReference>
<gene>
    <name evidence="1" type="ORF">S101468_02729</name>
</gene>
<accession>A0AAC9SVI6</accession>
<dbReference type="GO" id="GO:0050660">
    <property type="term" value="F:flavin adenine dinucleotide binding"/>
    <property type="evidence" value="ECO:0007669"/>
    <property type="project" value="InterPro"/>
</dbReference>
<proteinExistence type="predicted"/>
<protein>
    <submittedName>
        <fullName evidence="1">Uncharacterized protein</fullName>
    </submittedName>
</protein>
<evidence type="ECO:0000313" key="1">
    <source>
        <dbReference type="EMBL" id="ASC06931.1"/>
    </source>
</evidence>
<dbReference type="AlphaFoldDB" id="A0AAC9SVI6"/>
<name>A0AAC9SVI6_ACEPA</name>
<dbReference type="EMBL" id="CP021922">
    <property type="protein sequence ID" value="ASC06931.1"/>
    <property type="molecule type" value="Genomic_DNA"/>
</dbReference>
<sequence length="117" mass="13396">MTNQAHSTQNFSPRIDALAQRLRPIFARIADEAIDREENRILAHEAVKWLQGAGFGALRVPVRYGGMVPVCLKPLHCWLNWLKQIQTFPRYFVHILLLLRGVCTKGTPRKLPIGLNR</sequence>
<dbReference type="GO" id="GO:0016627">
    <property type="term" value="F:oxidoreductase activity, acting on the CH-CH group of donors"/>
    <property type="evidence" value="ECO:0007669"/>
    <property type="project" value="InterPro"/>
</dbReference>
<dbReference type="InterPro" id="IPR009100">
    <property type="entry name" value="AcylCoA_DH/oxidase_NM_dom_sf"/>
</dbReference>
<dbReference type="Gene3D" id="1.10.540.10">
    <property type="entry name" value="Acyl-CoA dehydrogenase/oxidase, N-terminal domain"/>
    <property type="match status" value="1"/>
</dbReference>
<evidence type="ECO:0000313" key="2">
    <source>
        <dbReference type="Proteomes" id="UP000196816"/>
    </source>
</evidence>
<dbReference type="Proteomes" id="UP000196816">
    <property type="component" value="Chromosome"/>
</dbReference>
<reference evidence="1 2" key="1">
    <citation type="submission" date="2017-06" db="EMBL/GenBank/DDBJ databases">
        <title>Genome sequence of Acetobacter pasteurianus subsp. pasteurianus strain SRCM101468.</title>
        <authorList>
            <person name="Cho S.H."/>
        </authorList>
    </citation>
    <scope>NUCLEOTIDE SEQUENCE [LARGE SCALE GENOMIC DNA]</scope>
    <source>
        <strain evidence="1 2">SRCM101468</strain>
    </source>
</reference>
<organism evidence="1 2">
    <name type="scientific">Acetobacter pasteurianus subsp. pasteurianus</name>
    <dbReference type="NCBI Taxonomy" id="481145"/>
    <lineage>
        <taxon>Bacteria</taxon>
        <taxon>Pseudomonadati</taxon>
        <taxon>Pseudomonadota</taxon>
        <taxon>Alphaproteobacteria</taxon>
        <taxon>Acetobacterales</taxon>
        <taxon>Acetobacteraceae</taxon>
        <taxon>Acetobacter</taxon>
    </lineage>
</organism>